<sequence>MQDKSVGQSSDTSKSLKVSKFGRSLLCSPIWKWFEEIYVDNIWHSQYNVEMANKKPCDTKVKTGNSTTALWKHLKIEYGYSGKTKQQLNKKQTTITKAFEASLSKPHSITEQAICDRAIIETMPSRGKVKSLIDERFEQICYRITITWINKMFELNKAVLAVTSLKYLHTTDAIAKYIKDVLEHWNLKSRVFSITTDSEVNIKSACNKLDIKWVSCSAYILNLIVQKRLLPAKPLITQMKYLIKFFTTPKQSECLEAVQLSIQAQH</sequence>
<proteinExistence type="predicted"/>
<protein>
    <submittedName>
        <fullName evidence="1">7994_t:CDS:1</fullName>
    </submittedName>
</protein>
<dbReference type="Proteomes" id="UP000789702">
    <property type="component" value="Unassembled WGS sequence"/>
</dbReference>
<evidence type="ECO:0000313" key="1">
    <source>
        <dbReference type="EMBL" id="CAG8591416.1"/>
    </source>
</evidence>
<name>A0ACA9MLS8_9GLOM</name>
<organism evidence="1 2">
    <name type="scientific">Dentiscutata heterogama</name>
    <dbReference type="NCBI Taxonomy" id="1316150"/>
    <lineage>
        <taxon>Eukaryota</taxon>
        <taxon>Fungi</taxon>
        <taxon>Fungi incertae sedis</taxon>
        <taxon>Mucoromycota</taxon>
        <taxon>Glomeromycotina</taxon>
        <taxon>Glomeromycetes</taxon>
        <taxon>Diversisporales</taxon>
        <taxon>Gigasporaceae</taxon>
        <taxon>Dentiscutata</taxon>
    </lineage>
</organism>
<gene>
    <name evidence="1" type="ORF">DHETER_LOCUS6875</name>
</gene>
<evidence type="ECO:0000313" key="2">
    <source>
        <dbReference type="Proteomes" id="UP000789702"/>
    </source>
</evidence>
<accession>A0ACA9MLS8</accession>
<comment type="caution">
    <text evidence="1">The sequence shown here is derived from an EMBL/GenBank/DDBJ whole genome shotgun (WGS) entry which is preliminary data.</text>
</comment>
<dbReference type="EMBL" id="CAJVPU010009105">
    <property type="protein sequence ID" value="CAG8591416.1"/>
    <property type="molecule type" value="Genomic_DNA"/>
</dbReference>
<keyword evidence="2" id="KW-1185">Reference proteome</keyword>
<reference evidence="1" key="1">
    <citation type="submission" date="2021-06" db="EMBL/GenBank/DDBJ databases">
        <authorList>
            <person name="Kallberg Y."/>
            <person name="Tangrot J."/>
            <person name="Rosling A."/>
        </authorList>
    </citation>
    <scope>NUCLEOTIDE SEQUENCE</scope>
    <source>
        <strain evidence="1">IL203A</strain>
    </source>
</reference>